<feature type="domain" description="Glycosyl hydrolase family 32 C-terminal" evidence="7">
    <location>
        <begin position="367"/>
        <end position="514"/>
    </location>
</feature>
<dbReference type="OrthoDB" id="9759709at2"/>
<dbReference type="EMBL" id="RBZM01000001">
    <property type="protein sequence ID" value="RKP58286.1"/>
    <property type="molecule type" value="Genomic_DNA"/>
</dbReference>
<organism evidence="8 9">
    <name type="scientific">Cohnella endophytica</name>
    <dbReference type="NCBI Taxonomy" id="2419778"/>
    <lineage>
        <taxon>Bacteria</taxon>
        <taxon>Bacillati</taxon>
        <taxon>Bacillota</taxon>
        <taxon>Bacilli</taxon>
        <taxon>Bacillales</taxon>
        <taxon>Paenibacillaceae</taxon>
        <taxon>Cohnella</taxon>
    </lineage>
</organism>
<dbReference type="Proteomes" id="UP000282076">
    <property type="component" value="Unassembled WGS sequence"/>
</dbReference>
<dbReference type="InterPro" id="IPR013320">
    <property type="entry name" value="ConA-like_dom_sf"/>
</dbReference>
<evidence type="ECO:0000256" key="4">
    <source>
        <dbReference type="ARBA" id="ARBA00023295"/>
    </source>
</evidence>
<dbReference type="InterPro" id="IPR051214">
    <property type="entry name" value="GH32_Enzymes"/>
</dbReference>
<dbReference type="EC" id="3.2.1.26" evidence="2"/>
<dbReference type="SUPFAM" id="SSF75005">
    <property type="entry name" value="Arabinanase/levansucrase/invertase"/>
    <property type="match status" value="1"/>
</dbReference>
<keyword evidence="4 5" id="KW-0326">Glycosidase</keyword>
<dbReference type="Gene3D" id="2.60.120.560">
    <property type="entry name" value="Exo-inulinase, domain 1"/>
    <property type="match status" value="1"/>
</dbReference>
<dbReference type="Gene3D" id="2.115.10.20">
    <property type="entry name" value="Glycosyl hydrolase domain, family 43"/>
    <property type="match status" value="1"/>
</dbReference>
<evidence type="ECO:0000256" key="5">
    <source>
        <dbReference type="RuleBase" id="RU362110"/>
    </source>
</evidence>
<dbReference type="CDD" id="cd08996">
    <property type="entry name" value="GH32_FFase"/>
    <property type="match status" value="1"/>
</dbReference>
<dbReference type="GO" id="GO:0004564">
    <property type="term" value="F:beta-fructofuranosidase activity"/>
    <property type="evidence" value="ECO:0007669"/>
    <property type="project" value="UniProtKB-EC"/>
</dbReference>
<feature type="domain" description="Glycosyl hydrolase family 32 N-terminal" evidence="6">
    <location>
        <begin position="38"/>
        <end position="359"/>
    </location>
</feature>
<dbReference type="Pfam" id="PF08244">
    <property type="entry name" value="Glyco_hydro_32C"/>
    <property type="match status" value="1"/>
</dbReference>
<accession>A0A494YCA4</accession>
<dbReference type="GO" id="GO:0005975">
    <property type="term" value="P:carbohydrate metabolic process"/>
    <property type="evidence" value="ECO:0007669"/>
    <property type="project" value="InterPro"/>
</dbReference>
<evidence type="ECO:0000313" key="9">
    <source>
        <dbReference type="Proteomes" id="UP000282076"/>
    </source>
</evidence>
<keyword evidence="9" id="KW-1185">Reference proteome</keyword>
<evidence type="ECO:0000256" key="1">
    <source>
        <dbReference type="ARBA" id="ARBA00009902"/>
    </source>
</evidence>
<dbReference type="RefSeq" id="WP_120974242.1">
    <property type="nucleotide sequence ID" value="NZ_RBZM01000001.1"/>
</dbReference>
<dbReference type="PANTHER" id="PTHR43101:SF1">
    <property type="entry name" value="BETA-FRUCTOSIDASE"/>
    <property type="match status" value="1"/>
</dbReference>
<dbReference type="SUPFAM" id="SSF49899">
    <property type="entry name" value="Concanavalin A-like lectins/glucanases"/>
    <property type="match status" value="1"/>
</dbReference>
<name>A0A494YCA4_9BACL</name>
<dbReference type="InterPro" id="IPR013189">
    <property type="entry name" value="Glyco_hydro_32_C"/>
</dbReference>
<dbReference type="InterPro" id="IPR001362">
    <property type="entry name" value="Glyco_hydro_32"/>
</dbReference>
<reference evidence="8 9" key="1">
    <citation type="submission" date="2018-10" db="EMBL/GenBank/DDBJ databases">
        <title>Cohnella sp. M2MS4P-1, whole genome shotgun sequence.</title>
        <authorList>
            <person name="Tuo L."/>
        </authorList>
    </citation>
    <scope>NUCLEOTIDE SEQUENCE [LARGE SCALE GENOMIC DNA]</scope>
    <source>
        <strain evidence="8 9">M2MS4P-1</strain>
    </source>
</reference>
<dbReference type="PANTHER" id="PTHR43101">
    <property type="entry name" value="BETA-FRUCTOSIDASE"/>
    <property type="match status" value="1"/>
</dbReference>
<dbReference type="InterPro" id="IPR013148">
    <property type="entry name" value="Glyco_hydro_32_N"/>
</dbReference>
<evidence type="ECO:0000259" key="6">
    <source>
        <dbReference type="Pfam" id="PF00251"/>
    </source>
</evidence>
<keyword evidence="3 5" id="KW-0378">Hydrolase</keyword>
<proteinExistence type="inferred from homology"/>
<dbReference type="AlphaFoldDB" id="A0A494YCA4"/>
<protein>
    <recommendedName>
        <fullName evidence="2">beta-fructofuranosidase</fullName>
        <ecNumber evidence="2">3.2.1.26</ecNumber>
    </recommendedName>
</protein>
<comment type="similarity">
    <text evidence="1 5">Belongs to the glycosyl hydrolase 32 family.</text>
</comment>
<gene>
    <name evidence="8" type="ORF">D7Z26_01965</name>
</gene>
<sequence length="521" mass="58696">MDNKTIEESIRTLNQFRMLLLGDRYRPGYHFAMPEGFGLPGDPNGAFFANGRYHLMYLYKNCTSTTDGFNWGHISSHNLVHWRAHPDALFPSQGDNGAFSGGAFVDDDNTVYLSYSSLATSLETMAGGGVGIARSSDRHYDHWEKFETLAIQSTVNGITEVIGGNGETVYAGSCDPSNIWKKDGVYYMQTGNLCVLGKYGRKEDSPLEARGDWTDLFRSTDLKKWEYVDRFYVRDRSNKWTLESEDDMCASFFPLPPSRQGGAPSGKYLQLFISHNKGCQYYIGEYRDDRLLPETHGRMTWADTAFCAPEALMDDKGRQIMWAWIVDNLEDESSFGWSGVYSLPRSLWLGEDNTLRMAPVDELALLRYNAKSFPAIELSGGEKLELDGINGESSEIKLTIAPGTARKSGLKVRASPDEEEVTLLYYDAETKELVFDSTRSGVNGWKVREAAPFQLKQSEQLELTIYIDKSVIEIFANERQAITRRVYPERSDSTGVYLFTEGGAASFDAIQVWEMMPSNFC</sequence>
<evidence type="ECO:0000256" key="2">
    <source>
        <dbReference type="ARBA" id="ARBA00012758"/>
    </source>
</evidence>
<dbReference type="InterPro" id="IPR023296">
    <property type="entry name" value="Glyco_hydro_beta-prop_sf"/>
</dbReference>
<dbReference type="Pfam" id="PF00251">
    <property type="entry name" value="Glyco_hydro_32N"/>
    <property type="match status" value="1"/>
</dbReference>
<comment type="caution">
    <text evidence="8">The sequence shown here is derived from an EMBL/GenBank/DDBJ whole genome shotgun (WGS) entry which is preliminary data.</text>
</comment>
<dbReference type="SMART" id="SM00640">
    <property type="entry name" value="Glyco_32"/>
    <property type="match status" value="1"/>
</dbReference>
<evidence type="ECO:0000313" key="8">
    <source>
        <dbReference type="EMBL" id="RKP58286.1"/>
    </source>
</evidence>
<evidence type="ECO:0000256" key="3">
    <source>
        <dbReference type="ARBA" id="ARBA00022801"/>
    </source>
</evidence>
<evidence type="ECO:0000259" key="7">
    <source>
        <dbReference type="Pfam" id="PF08244"/>
    </source>
</evidence>